<keyword evidence="2" id="KW-1133">Transmembrane helix</keyword>
<reference evidence="4 5" key="1">
    <citation type="submission" date="2021-01" db="EMBL/GenBank/DDBJ databases">
        <title>Whole genome shotgun sequence of Actinoplanes durhamensis NBRC 14914.</title>
        <authorList>
            <person name="Komaki H."/>
            <person name="Tamura T."/>
        </authorList>
    </citation>
    <scope>NUCLEOTIDE SEQUENCE [LARGE SCALE GENOMIC DNA]</scope>
    <source>
        <strain evidence="4 5">NBRC 14914</strain>
    </source>
</reference>
<evidence type="ECO:0000313" key="4">
    <source>
        <dbReference type="EMBL" id="GIE04484.1"/>
    </source>
</evidence>
<dbReference type="PROSITE" id="PS51352">
    <property type="entry name" value="THIOREDOXIN_2"/>
    <property type="match status" value="1"/>
</dbReference>
<dbReference type="RefSeq" id="WP_239132769.1">
    <property type="nucleotide sequence ID" value="NZ_BAAATX010000011.1"/>
</dbReference>
<evidence type="ECO:0000313" key="5">
    <source>
        <dbReference type="Proteomes" id="UP000637628"/>
    </source>
</evidence>
<dbReference type="Pfam" id="PF00085">
    <property type="entry name" value="Thioredoxin"/>
    <property type="match status" value="1"/>
</dbReference>
<dbReference type="InterPro" id="IPR013766">
    <property type="entry name" value="Thioredoxin_domain"/>
</dbReference>
<organism evidence="4 5">
    <name type="scientific">Paractinoplanes durhamensis</name>
    <dbReference type="NCBI Taxonomy" id="113563"/>
    <lineage>
        <taxon>Bacteria</taxon>
        <taxon>Bacillati</taxon>
        <taxon>Actinomycetota</taxon>
        <taxon>Actinomycetes</taxon>
        <taxon>Micromonosporales</taxon>
        <taxon>Micromonosporaceae</taxon>
        <taxon>Paractinoplanes</taxon>
    </lineage>
</organism>
<proteinExistence type="predicted"/>
<evidence type="ECO:0000256" key="2">
    <source>
        <dbReference type="SAM" id="Phobius"/>
    </source>
</evidence>
<protein>
    <recommendedName>
        <fullName evidence="3">Thioredoxin domain-containing protein</fullName>
    </recommendedName>
</protein>
<evidence type="ECO:0000259" key="3">
    <source>
        <dbReference type="PROSITE" id="PS51352"/>
    </source>
</evidence>
<dbReference type="EMBL" id="BOML01000046">
    <property type="protein sequence ID" value="GIE04484.1"/>
    <property type="molecule type" value="Genomic_DNA"/>
</dbReference>
<feature type="transmembrane region" description="Helical" evidence="2">
    <location>
        <begin position="6"/>
        <end position="22"/>
    </location>
</feature>
<gene>
    <name evidence="4" type="ORF">Adu01nite_58340</name>
</gene>
<feature type="domain" description="Thioredoxin" evidence="3">
    <location>
        <begin position="132"/>
        <end position="289"/>
    </location>
</feature>
<keyword evidence="2" id="KW-0812">Transmembrane</keyword>
<evidence type="ECO:0000256" key="1">
    <source>
        <dbReference type="SAM" id="MobiDB-lite"/>
    </source>
</evidence>
<feature type="region of interest" description="Disordered" evidence="1">
    <location>
        <begin position="113"/>
        <end position="174"/>
    </location>
</feature>
<dbReference type="Gene3D" id="3.40.30.10">
    <property type="entry name" value="Glutaredoxin"/>
    <property type="match status" value="1"/>
</dbReference>
<comment type="caution">
    <text evidence="4">The sequence shown here is derived from an EMBL/GenBank/DDBJ whole genome shotgun (WGS) entry which is preliminary data.</text>
</comment>
<accession>A0ABQ3Z4L4</accession>
<dbReference type="SUPFAM" id="SSF52833">
    <property type="entry name" value="Thioredoxin-like"/>
    <property type="match status" value="1"/>
</dbReference>
<keyword evidence="2" id="KW-0472">Membrane</keyword>
<dbReference type="Proteomes" id="UP000637628">
    <property type="component" value="Unassembled WGS sequence"/>
</dbReference>
<keyword evidence="5" id="KW-1185">Reference proteome</keyword>
<dbReference type="CDD" id="cd02947">
    <property type="entry name" value="TRX_family"/>
    <property type="match status" value="1"/>
</dbReference>
<sequence length="291" mass="29159">MDALGIAVIVAVLVVATTIGLWHRRTDGMIRDEAADKKRRAAILAAAGVETVEFPDRKSSNAVASAAAKAASGAAAAAVHGNDTVRAANAAARSAAAGVPAAPDLPADSGIAVPVDSGVPAPAGPVDEAASAEPAGADPQLAEPGVPGVREPGDVAAERKSGVVPDSREEPGVVEAAARDASAAGESLDQGLLDRLGIGPAQATLLQFSSAFCAPCRAVRRISGEVAELLPGVQHVEVDAESHLAEVRELNIWRTPTLLILDAGGQVVKRATGVPSKPQLIAALGDVLPDA</sequence>
<name>A0ABQ3Z4L4_9ACTN</name>
<feature type="compositionally biased region" description="Basic and acidic residues" evidence="1">
    <location>
        <begin position="151"/>
        <end position="171"/>
    </location>
</feature>
<dbReference type="InterPro" id="IPR036249">
    <property type="entry name" value="Thioredoxin-like_sf"/>
</dbReference>